<evidence type="ECO:0000313" key="4">
    <source>
        <dbReference type="EMBL" id="KAL2081005.1"/>
    </source>
</evidence>
<keyword evidence="1" id="KW-0880">Kelch repeat</keyword>
<reference evidence="4 5" key="1">
    <citation type="submission" date="2024-09" db="EMBL/GenBank/DDBJ databases">
        <title>A chromosome-level genome assembly of Gray's grenadier anchovy, Coilia grayii.</title>
        <authorList>
            <person name="Fu Z."/>
        </authorList>
    </citation>
    <scope>NUCLEOTIDE SEQUENCE [LARGE SCALE GENOMIC DNA]</scope>
    <source>
        <strain evidence="4">G4</strain>
        <tissue evidence="4">Muscle</tissue>
    </source>
</reference>
<dbReference type="Pfam" id="PF01344">
    <property type="entry name" value="Kelch_1"/>
    <property type="match status" value="1"/>
</dbReference>
<evidence type="ECO:0000313" key="5">
    <source>
        <dbReference type="Proteomes" id="UP001591681"/>
    </source>
</evidence>
<dbReference type="PANTHER" id="PTHR46376:SF1">
    <property type="entry name" value="LEUCINE-ZIPPER-LIKE TRANSCRIPTIONAL REGULATOR 1"/>
    <property type="match status" value="1"/>
</dbReference>
<protein>
    <submittedName>
        <fullName evidence="4">Uncharacterized protein</fullName>
    </submittedName>
</protein>
<dbReference type="Proteomes" id="UP001591681">
    <property type="component" value="Unassembled WGS sequence"/>
</dbReference>
<dbReference type="AlphaFoldDB" id="A0ABD1J1C7"/>
<evidence type="ECO:0000256" key="2">
    <source>
        <dbReference type="ARBA" id="ARBA00022737"/>
    </source>
</evidence>
<organism evidence="4 5">
    <name type="scientific">Coilia grayii</name>
    <name type="common">Gray's grenadier anchovy</name>
    <dbReference type="NCBI Taxonomy" id="363190"/>
    <lineage>
        <taxon>Eukaryota</taxon>
        <taxon>Metazoa</taxon>
        <taxon>Chordata</taxon>
        <taxon>Craniata</taxon>
        <taxon>Vertebrata</taxon>
        <taxon>Euteleostomi</taxon>
        <taxon>Actinopterygii</taxon>
        <taxon>Neopterygii</taxon>
        <taxon>Teleostei</taxon>
        <taxon>Clupei</taxon>
        <taxon>Clupeiformes</taxon>
        <taxon>Clupeoidei</taxon>
        <taxon>Engraulidae</taxon>
        <taxon>Coilinae</taxon>
        <taxon>Coilia</taxon>
    </lineage>
</organism>
<keyword evidence="2" id="KW-0677">Repeat</keyword>
<dbReference type="PANTHER" id="PTHR46376">
    <property type="entry name" value="LEUCINE-ZIPPER-LIKE TRANSCRIPTIONAL REGULATOR 1"/>
    <property type="match status" value="1"/>
</dbReference>
<feature type="compositionally biased region" description="Low complexity" evidence="3">
    <location>
        <begin position="294"/>
        <end position="310"/>
    </location>
</feature>
<dbReference type="EMBL" id="JBHFQA010000020">
    <property type="protein sequence ID" value="KAL2081005.1"/>
    <property type="molecule type" value="Genomic_DNA"/>
</dbReference>
<keyword evidence="5" id="KW-1185">Reference proteome</keyword>
<dbReference type="Pfam" id="PF24681">
    <property type="entry name" value="Kelch_KLHDC2_KLHL20_DRC7"/>
    <property type="match status" value="1"/>
</dbReference>
<name>A0ABD1J1C7_9TELE</name>
<comment type="caution">
    <text evidence="4">The sequence shown here is derived from an EMBL/GenBank/DDBJ whole genome shotgun (WGS) entry which is preliminary data.</text>
</comment>
<dbReference type="InterPro" id="IPR006652">
    <property type="entry name" value="Kelch_1"/>
</dbReference>
<accession>A0ABD1J1C7</accession>
<proteinExistence type="predicted"/>
<dbReference type="Gene3D" id="2.120.10.80">
    <property type="entry name" value="Kelch-type beta propeller"/>
    <property type="match status" value="2"/>
</dbReference>
<feature type="region of interest" description="Disordered" evidence="3">
    <location>
        <begin position="292"/>
        <end position="332"/>
    </location>
</feature>
<dbReference type="InterPro" id="IPR015915">
    <property type="entry name" value="Kelch-typ_b-propeller"/>
</dbReference>
<dbReference type="SUPFAM" id="SSF117281">
    <property type="entry name" value="Kelch motif"/>
    <property type="match status" value="1"/>
</dbReference>
<sequence length="423" mass="47160">MTQRSLWTPLPQGSPAPCNRYRHACCAHRGDVYMLGGRDKMMLRDFWKYSVVRNDWIELDCSSEWAPEELEGHSMVSHQGILYIFGGLIDSAYTDWKIPLWLFDTEKEEWRYSQGQSRPSQPVPLNRKGHSAVVLGSAMYVYGGYIDIRGSSQELWKYEFDTGMWSLLSGVQGEQGPGPRHGHAAAAHQQAMYLYAGLSGLREQRDLWRWSQTNHTWSYIKTHSGPSKLVGHSMVLYRDSLLVFGGGDTHSSPVNALWRLDLTSTSHAWDKMAAVKGSGPPGKTHHCAVGLGPGFQPSSSSSTTASLAGSPRASPTPVGKFRPFKNKLSPAPSPLLEGAIELQMLRPERGLKDYEEDLKEDPLSRSCLTFENQNAFQKHWDAEVSSDCSEESIEQHLPEAMLMIGGKPLLCGKASISVWQMAF</sequence>
<evidence type="ECO:0000256" key="1">
    <source>
        <dbReference type="ARBA" id="ARBA00022441"/>
    </source>
</evidence>
<gene>
    <name evidence="4" type="ORF">ACEWY4_022858</name>
</gene>
<dbReference type="InterPro" id="IPR051568">
    <property type="entry name" value="LZTR1/Attractin"/>
</dbReference>
<evidence type="ECO:0000256" key="3">
    <source>
        <dbReference type="SAM" id="MobiDB-lite"/>
    </source>
</evidence>